<keyword evidence="5 10" id="KW-0812">Transmembrane</keyword>
<comment type="function">
    <text evidence="10">Phospholipid scramblase involved in autophagy. Cycles between the preautophagosomal structure/phagophore assembly site (PAS) and the cytoplasmic vesicle pool and supplies membrane for the growing autophagosome. Lipid scramblase activity plays a key role in preautophagosomal structure/phagophore assembly by distributing the phospholipids that arrive through ATG2 from the cytoplasmic to the luminal leaflet of the bilayer, thereby driving autophagosomal membrane expansion.</text>
</comment>
<sequence length="881" mass="101426">MANPLVSYNALNESEANPFQMGSGGDIENNQGRQSTTINEADVFRETDNEDFEPHNSGVMIHVVPEASRARWNHIEDLDSFFTRMYNYHQRHGFSVMMLQEMFGLLQFPFVIFLLIGLMHCVNFDILFNDIPNPNNHTKTTIHDVIIPTSQCLPTLGLFTWLTILLSALVWLFRLIKFLYHFIQYWDIKLFYNTALKIADSDLDNVTWHEVQKRVREVQSEQQMCIHKEQLTELDIYHRILRFKNYMVSMMNKGLIPSTLGFPLIGNCAILSRGLRYNIELILFWGPFSPFENNWNLKEEYKRNNKRLELARKLSTQITWIAIINLIFSPFLFLWQLMYFFFNYADIIKREPGSLGLRCWSQYGKLFLRHFNELDHELEARLNRAYRPAVKYMNSFSSPLLTVFARQIIFFFGGIAGILVLLSVYDEDVLHIEHVVTIIAVCTVLVMIARAQIPDENLIWCPEQLLLNILAHVHYLPSSWCGKAHTSDVRNQFEHLFQLKAMFIINEVLSPFITPIVLFFHLRPKALDIVDFFRSFTVSVVGVGDVCSFAQMDVRKHGNPDWQITKSAGDDDNEPIPPPDTNQYTQGEHGKTELSLIHFTLTNPDWKMPSDAKQFVQGIKRHAYQDLNKNRGQVTNNTAMGQSLIAMDCLGGDYSSIVSSLLNTHHLASSHHQTANGSHNLWSVHPIISPQQQQGQNFMTSPQSFDFMLQQNLTDNSTAPPLRSGYLHNITEDEDQSEQENDEMINRQTGIDNRALSSMSIRGGLRRREGPLSGSQNGILYSLYGNNTENVVTSPEFTVADMCLSTLYLHELHQRHVKRRGIRLDQSQRHIWQRPHQESSVPIHQSSTPIISHPFGTSLSAAARQERQAERTPLLKSQKKS</sequence>
<feature type="transmembrane region" description="Helical" evidence="10">
    <location>
        <begin position="158"/>
        <end position="176"/>
    </location>
</feature>
<feature type="region of interest" description="Disordered" evidence="11">
    <location>
        <begin position="560"/>
        <end position="587"/>
    </location>
</feature>
<evidence type="ECO:0000256" key="7">
    <source>
        <dbReference type="ARBA" id="ARBA00023006"/>
    </source>
</evidence>
<evidence type="ECO:0000256" key="9">
    <source>
        <dbReference type="ARBA" id="ARBA00023136"/>
    </source>
</evidence>
<dbReference type="GO" id="GO:0005776">
    <property type="term" value="C:autophagosome"/>
    <property type="evidence" value="ECO:0007669"/>
    <property type="project" value="TreeGrafter"/>
</dbReference>
<comment type="similarity">
    <text evidence="2 10">Belongs to the ATG9 family.</text>
</comment>
<evidence type="ECO:0000256" key="6">
    <source>
        <dbReference type="ARBA" id="ARBA00022989"/>
    </source>
</evidence>
<feature type="transmembrane region" description="Helical" evidence="10">
    <location>
        <begin position="431"/>
        <end position="449"/>
    </location>
</feature>
<dbReference type="GO" id="GO:0006869">
    <property type="term" value="P:lipid transport"/>
    <property type="evidence" value="ECO:0007669"/>
    <property type="project" value="UniProtKB-KW"/>
</dbReference>
<proteinExistence type="inferred from homology"/>
<dbReference type="AlphaFoldDB" id="A0A336M490"/>
<organism evidence="12">
    <name type="scientific">Culicoides sonorensis</name>
    <name type="common">Biting midge</name>
    <dbReference type="NCBI Taxonomy" id="179676"/>
    <lineage>
        <taxon>Eukaryota</taxon>
        <taxon>Metazoa</taxon>
        <taxon>Ecdysozoa</taxon>
        <taxon>Arthropoda</taxon>
        <taxon>Hexapoda</taxon>
        <taxon>Insecta</taxon>
        <taxon>Pterygota</taxon>
        <taxon>Neoptera</taxon>
        <taxon>Endopterygota</taxon>
        <taxon>Diptera</taxon>
        <taxon>Nematocera</taxon>
        <taxon>Chironomoidea</taxon>
        <taxon>Ceratopogonidae</taxon>
        <taxon>Ceratopogoninae</taxon>
        <taxon>Culicoides</taxon>
        <taxon>Monoculicoides</taxon>
    </lineage>
</organism>
<keyword evidence="6 10" id="KW-1133">Transmembrane helix</keyword>
<dbReference type="EMBL" id="UFQT01000320">
    <property type="protein sequence ID" value="SSX23217.1"/>
    <property type="molecule type" value="Genomic_DNA"/>
</dbReference>
<evidence type="ECO:0000256" key="10">
    <source>
        <dbReference type="RuleBase" id="RU364027"/>
    </source>
</evidence>
<dbReference type="PANTHER" id="PTHR13038:SF10">
    <property type="entry name" value="AUTOPHAGY-RELATED PROTEIN 9"/>
    <property type="match status" value="1"/>
</dbReference>
<feature type="compositionally biased region" description="Polar residues" evidence="11">
    <location>
        <begin position="838"/>
        <end position="860"/>
    </location>
</feature>
<evidence type="ECO:0000313" key="12">
    <source>
        <dbReference type="EMBL" id="SSX23217.1"/>
    </source>
</evidence>
<feature type="transmembrane region" description="Helical" evidence="10">
    <location>
        <begin position="318"/>
        <end position="342"/>
    </location>
</feature>
<evidence type="ECO:0000256" key="8">
    <source>
        <dbReference type="ARBA" id="ARBA00023055"/>
    </source>
</evidence>
<dbReference type="VEuPathDB" id="VectorBase:CSON008487"/>
<comment type="subcellular location">
    <subcellularLocation>
        <location evidence="1 10">Preautophagosomal structure membrane</location>
        <topology evidence="1 10">Multi-pass membrane protein</topology>
    </subcellularLocation>
</comment>
<dbReference type="InterPro" id="IPR007241">
    <property type="entry name" value="Autophagy-rel_prot_9"/>
</dbReference>
<evidence type="ECO:0000256" key="5">
    <source>
        <dbReference type="ARBA" id="ARBA00022692"/>
    </source>
</evidence>
<dbReference type="GO" id="GO:0034727">
    <property type="term" value="P:piecemeal microautophagy of the nucleus"/>
    <property type="evidence" value="ECO:0007669"/>
    <property type="project" value="TreeGrafter"/>
</dbReference>
<evidence type="ECO:0000256" key="4">
    <source>
        <dbReference type="ARBA" id="ARBA00022448"/>
    </source>
</evidence>
<feature type="transmembrane region" description="Helical" evidence="10">
    <location>
        <begin position="403"/>
        <end position="425"/>
    </location>
</feature>
<dbReference type="Pfam" id="PF04109">
    <property type="entry name" value="ATG9"/>
    <property type="match status" value="1"/>
</dbReference>
<dbReference type="GO" id="GO:0061709">
    <property type="term" value="P:reticulophagy"/>
    <property type="evidence" value="ECO:0007669"/>
    <property type="project" value="TreeGrafter"/>
</dbReference>
<keyword evidence="8 10" id="KW-0445">Lipid transport</keyword>
<feature type="transmembrane region" description="Helical" evidence="10">
    <location>
        <begin position="105"/>
        <end position="128"/>
    </location>
</feature>
<gene>
    <name evidence="12" type="primary">CSON008487</name>
</gene>
<feature type="region of interest" description="Disordered" evidence="11">
    <location>
        <begin position="833"/>
        <end position="881"/>
    </location>
</feature>
<reference evidence="12" key="1">
    <citation type="submission" date="2018-07" db="EMBL/GenBank/DDBJ databases">
        <authorList>
            <person name="Quirk P.G."/>
            <person name="Krulwich T.A."/>
        </authorList>
    </citation>
    <scope>NUCLEOTIDE SEQUENCE</scope>
</reference>
<keyword evidence="7 10" id="KW-0072">Autophagy</keyword>
<dbReference type="GO" id="GO:0034497">
    <property type="term" value="P:protein localization to phagophore assembly site"/>
    <property type="evidence" value="ECO:0007669"/>
    <property type="project" value="TreeGrafter"/>
</dbReference>
<protein>
    <recommendedName>
        <fullName evidence="3 10">Autophagy-related protein 9</fullName>
    </recommendedName>
</protein>
<evidence type="ECO:0000256" key="2">
    <source>
        <dbReference type="ARBA" id="ARBA00006185"/>
    </source>
</evidence>
<keyword evidence="4 10" id="KW-0813">Transport</keyword>
<evidence type="ECO:0000256" key="1">
    <source>
        <dbReference type="ARBA" id="ARBA00004511"/>
    </source>
</evidence>
<keyword evidence="9 10" id="KW-0472">Membrane</keyword>
<accession>A0A336M490</accession>
<evidence type="ECO:0000256" key="11">
    <source>
        <dbReference type="SAM" id="MobiDB-lite"/>
    </source>
</evidence>
<dbReference type="GO" id="GO:0034045">
    <property type="term" value="C:phagophore assembly site membrane"/>
    <property type="evidence" value="ECO:0007669"/>
    <property type="project" value="UniProtKB-SubCell"/>
</dbReference>
<dbReference type="OMA" id="FHHAPVE"/>
<evidence type="ECO:0000256" key="3">
    <source>
        <dbReference type="ARBA" id="ARBA00018074"/>
    </source>
</evidence>
<dbReference type="PANTHER" id="PTHR13038">
    <property type="entry name" value="APG9 AUTOPHAGY 9"/>
    <property type="match status" value="1"/>
</dbReference>
<dbReference type="GO" id="GO:0000422">
    <property type="term" value="P:autophagy of mitochondrion"/>
    <property type="evidence" value="ECO:0007669"/>
    <property type="project" value="TreeGrafter"/>
</dbReference>
<name>A0A336M490_CULSO</name>